<dbReference type="Pfam" id="PF04749">
    <property type="entry name" value="PLAC8"/>
    <property type="match status" value="1"/>
</dbReference>
<sequence>MSDTKAPITSEQPAQPQPTSANYQPTTGTEEWSNNIFDCFKGADNLCLKATFCPCFVYGRTQARLRDPSLTGYERINNDCLLFAGLNCVGAGFVLEFLKRQDIRAKYSIRGDTPSDALLSFCCGCCSLIQGEKEVIGRARAQTQQTQGSLGYQAPAGMHADPH</sequence>
<keyword evidence="3" id="KW-1185">Reference proteome</keyword>
<dbReference type="OrthoDB" id="1045822at2759"/>
<accession>K1X9R1</accession>
<dbReference type="HOGENOM" id="CLU_083147_2_3_1"/>
<dbReference type="AlphaFoldDB" id="K1X9R1"/>
<gene>
    <name evidence="2" type="ORF">MBM_00934</name>
</gene>
<name>K1X9R1_MARBU</name>
<dbReference type="eggNOG" id="ENOG502SF2A">
    <property type="taxonomic scope" value="Eukaryota"/>
</dbReference>
<dbReference type="NCBIfam" id="TIGR01571">
    <property type="entry name" value="A_thal_Cys_rich"/>
    <property type="match status" value="1"/>
</dbReference>
<evidence type="ECO:0000313" key="2">
    <source>
        <dbReference type="EMBL" id="EKD21821.1"/>
    </source>
</evidence>
<organism evidence="2 3">
    <name type="scientific">Marssonina brunnea f. sp. multigermtubi (strain MB_m1)</name>
    <name type="common">Marssonina leaf spot fungus</name>
    <dbReference type="NCBI Taxonomy" id="1072389"/>
    <lineage>
        <taxon>Eukaryota</taxon>
        <taxon>Fungi</taxon>
        <taxon>Dikarya</taxon>
        <taxon>Ascomycota</taxon>
        <taxon>Pezizomycotina</taxon>
        <taxon>Leotiomycetes</taxon>
        <taxon>Helotiales</taxon>
        <taxon>Drepanopezizaceae</taxon>
        <taxon>Drepanopeziza</taxon>
    </lineage>
</organism>
<dbReference type="STRING" id="1072389.K1X9R1"/>
<dbReference type="OMA" id="DCFNPID"/>
<protein>
    <submittedName>
        <fullName evidence="2">DUF614 domain protein</fullName>
    </submittedName>
</protein>
<evidence type="ECO:0000313" key="3">
    <source>
        <dbReference type="Proteomes" id="UP000006753"/>
    </source>
</evidence>
<dbReference type="InParanoid" id="K1X9R1"/>
<reference evidence="2 3" key="1">
    <citation type="journal article" date="2012" name="BMC Genomics">
        <title>Sequencing the genome of Marssonina brunnea reveals fungus-poplar co-evolution.</title>
        <authorList>
            <person name="Zhu S."/>
            <person name="Cao Y.-Z."/>
            <person name="Jiang C."/>
            <person name="Tan B.-Y."/>
            <person name="Wang Z."/>
            <person name="Feng S."/>
            <person name="Zhang L."/>
            <person name="Su X.-H."/>
            <person name="Brejova B."/>
            <person name="Vinar T."/>
            <person name="Xu M."/>
            <person name="Wang M.-X."/>
            <person name="Zhang S.-G."/>
            <person name="Huang M.-R."/>
            <person name="Wu R."/>
            <person name="Zhou Y."/>
        </authorList>
    </citation>
    <scope>NUCLEOTIDE SEQUENCE [LARGE SCALE GENOMIC DNA]</scope>
    <source>
        <strain evidence="2 3">MB_m1</strain>
    </source>
</reference>
<dbReference type="KEGG" id="mbe:MBM_00934"/>
<dbReference type="EMBL" id="JH921428">
    <property type="protein sequence ID" value="EKD21821.1"/>
    <property type="molecule type" value="Genomic_DNA"/>
</dbReference>
<feature type="region of interest" description="Disordered" evidence="1">
    <location>
        <begin position="1"/>
        <end position="28"/>
    </location>
</feature>
<proteinExistence type="predicted"/>
<dbReference type="Proteomes" id="UP000006753">
    <property type="component" value="Unassembled WGS sequence"/>
</dbReference>
<evidence type="ECO:0000256" key="1">
    <source>
        <dbReference type="SAM" id="MobiDB-lite"/>
    </source>
</evidence>
<dbReference type="GeneID" id="18756869"/>
<dbReference type="PANTHER" id="PTHR15907">
    <property type="entry name" value="DUF614 FAMILY PROTEIN-RELATED"/>
    <property type="match status" value="1"/>
</dbReference>
<dbReference type="InterPro" id="IPR006461">
    <property type="entry name" value="PLAC_motif_containing"/>
</dbReference>